<dbReference type="InterPro" id="IPR002818">
    <property type="entry name" value="DJ-1/PfpI"/>
</dbReference>
<dbReference type="CDD" id="cd03134">
    <property type="entry name" value="GATase1_PfpI_like"/>
    <property type="match status" value="1"/>
</dbReference>
<dbReference type="NCBIfam" id="TIGR01382">
    <property type="entry name" value="PfpI"/>
    <property type="match status" value="1"/>
</dbReference>
<sequence length="194" mass="20724">MTENAAQNAPLTGKTVAFLATDGVEQVELTSPWEAVIAAGATPVLVSPKSGTITAMQSDWEHGESFEVNTTVKDAKAEDFHGLVMPGGTLNADAMRVNTDAQAFVRAFFEQHKPVAAICHAPWTLIEAGVVDGRRLTSYASLQTDLKNAGAQWVDEEVVVDNGLTTSRSPEDLDAFNAKLVEELGEGKHEDQTA</sequence>
<dbReference type="InterPro" id="IPR029062">
    <property type="entry name" value="Class_I_gatase-like"/>
</dbReference>
<dbReference type="InterPro" id="IPR006286">
    <property type="entry name" value="C56_PfpI-like"/>
</dbReference>
<proteinExistence type="inferred from homology"/>
<dbReference type="PANTHER" id="PTHR42733:SF12">
    <property type="entry name" value="PROTEINASE"/>
    <property type="match status" value="1"/>
</dbReference>
<dbReference type="SUPFAM" id="SSF52317">
    <property type="entry name" value="Class I glutamine amidotransferase-like"/>
    <property type="match status" value="1"/>
</dbReference>
<organism evidence="3 4">
    <name type="scientific">Micrococcus lylae</name>
    <dbReference type="NCBI Taxonomy" id="1273"/>
    <lineage>
        <taxon>Bacteria</taxon>
        <taxon>Bacillati</taxon>
        <taxon>Actinomycetota</taxon>
        <taxon>Actinomycetes</taxon>
        <taxon>Micrococcales</taxon>
        <taxon>Micrococcaceae</taxon>
        <taxon>Micrococcus</taxon>
    </lineage>
</organism>
<feature type="domain" description="DJ-1/PfpI" evidence="2">
    <location>
        <begin position="14"/>
        <end position="183"/>
    </location>
</feature>
<dbReference type="EMBL" id="FUKP01000049">
    <property type="protein sequence ID" value="SJN28740.1"/>
    <property type="molecule type" value="Genomic_DNA"/>
</dbReference>
<dbReference type="PROSITE" id="PS51276">
    <property type="entry name" value="PEPTIDASE_C56_PFPI"/>
    <property type="match status" value="1"/>
</dbReference>
<protein>
    <submittedName>
        <fullName evidence="3">ThiJ/PfpI family protein</fullName>
    </submittedName>
</protein>
<dbReference type="Gene3D" id="3.40.50.880">
    <property type="match status" value="1"/>
</dbReference>
<evidence type="ECO:0000256" key="1">
    <source>
        <dbReference type="ARBA" id="ARBA00008542"/>
    </source>
</evidence>
<dbReference type="Proteomes" id="UP000196230">
    <property type="component" value="Unassembled WGS sequence"/>
</dbReference>
<dbReference type="AlphaFoldDB" id="A0A1R4J9E1"/>
<dbReference type="RefSeq" id="WP_087134133.1">
    <property type="nucleotide sequence ID" value="NZ_FUKP01000049.1"/>
</dbReference>
<evidence type="ECO:0000313" key="3">
    <source>
        <dbReference type="EMBL" id="SJN28740.1"/>
    </source>
</evidence>
<evidence type="ECO:0000313" key="4">
    <source>
        <dbReference type="Proteomes" id="UP000196230"/>
    </source>
</evidence>
<gene>
    <name evidence="3" type="ORF">FM125_07290</name>
</gene>
<name>A0A1R4J9E1_9MICC</name>
<dbReference type="PANTHER" id="PTHR42733">
    <property type="entry name" value="DJ-1 PROTEIN"/>
    <property type="match status" value="1"/>
</dbReference>
<reference evidence="3 4" key="1">
    <citation type="submission" date="2017-02" db="EMBL/GenBank/DDBJ databases">
        <authorList>
            <person name="Peterson S.W."/>
        </authorList>
    </citation>
    <scope>NUCLEOTIDE SEQUENCE [LARGE SCALE GENOMIC DNA]</scope>
    <source>
        <strain evidence="3 4">2B3F</strain>
    </source>
</reference>
<dbReference type="Pfam" id="PF01965">
    <property type="entry name" value="DJ-1_PfpI"/>
    <property type="match status" value="1"/>
</dbReference>
<accession>A0A1R4J9E1</accession>
<evidence type="ECO:0000259" key="2">
    <source>
        <dbReference type="Pfam" id="PF01965"/>
    </source>
</evidence>
<comment type="similarity">
    <text evidence="1">Belongs to the peptidase C56 family.</text>
</comment>